<dbReference type="Gene3D" id="4.10.1080.10">
    <property type="entry name" value="TSP type-3 repeat"/>
    <property type="match status" value="1"/>
</dbReference>
<dbReference type="SUPFAM" id="SSF103647">
    <property type="entry name" value="TSP type-3 repeat"/>
    <property type="match status" value="1"/>
</dbReference>
<protein>
    <submittedName>
        <fullName evidence="1">Uncharacterized protein</fullName>
    </submittedName>
</protein>
<dbReference type="EMBL" id="WJBH02000308">
    <property type="protein sequence ID" value="KAI9549364.1"/>
    <property type="molecule type" value="Genomic_DNA"/>
</dbReference>
<accession>A0AAD5KDL4</accession>
<gene>
    <name evidence="1" type="ORF">GHT06_003730</name>
</gene>
<name>A0AAD5KDL4_9CRUS</name>
<evidence type="ECO:0000313" key="2">
    <source>
        <dbReference type="Proteomes" id="UP000820818"/>
    </source>
</evidence>
<evidence type="ECO:0000313" key="1">
    <source>
        <dbReference type="EMBL" id="KAI9549364.1"/>
    </source>
</evidence>
<dbReference type="GO" id="GO:0005509">
    <property type="term" value="F:calcium ion binding"/>
    <property type="evidence" value="ECO:0007669"/>
    <property type="project" value="InterPro"/>
</dbReference>
<organism evidence="1 2">
    <name type="scientific">Daphnia sinensis</name>
    <dbReference type="NCBI Taxonomy" id="1820382"/>
    <lineage>
        <taxon>Eukaryota</taxon>
        <taxon>Metazoa</taxon>
        <taxon>Ecdysozoa</taxon>
        <taxon>Arthropoda</taxon>
        <taxon>Crustacea</taxon>
        <taxon>Branchiopoda</taxon>
        <taxon>Diplostraca</taxon>
        <taxon>Cladocera</taxon>
        <taxon>Anomopoda</taxon>
        <taxon>Daphniidae</taxon>
        <taxon>Daphnia</taxon>
        <taxon>Daphnia similis group</taxon>
    </lineage>
</organism>
<dbReference type="Proteomes" id="UP000820818">
    <property type="component" value="Unassembled WGS sequence"/>
</dbReference>
<reference evidence="1" key="1">
    <citation type="submission" date="2022-05" db="EMBL/GenBank/DDBJ databases">
        <title>A multi-omics perspective on studying reproductive biology in Daphnia sinensis.</title>
        <authorList>
            <person name="Jia J."/>
        </authorList>
    </citation>
    <scope>NUCLEOTIDE SEQUENCE</scope>
    <source>
        <strain evidence="1">WSL</strain>
    </source>
</reference>
<sequence length="270" mass="28263">MSSTTSTGTLNIPNTLVPNVKFKYLRIIGVKGTNGQSGVSEIRINVPVSDLGSSFPKPNCTSDADGDGKLNHQDLDSDGDGCLDAVEAGVLPRTNVSGIVPDTDNDGISDVIDIDDDNDGVLDSEECNFPMSDGEKTALRYKMIRSSFHAMLIMGADGNYFAVGENAGPDGVADYSAPAKISPANGYNITGRLIDAYVLGNQSTYAYLTTDGLYLWGNKSSFDPTNVLTPSVALAKANLPSSISPGGIAEISGAGVGVFSAKRITWFAYA</sequence>
<dbReference type="InterPro" id="IPR028974">
    <property type="entry name" value="TSP_type-3_rpt"/>
</dbReference>
<comment type="caution">
    <text evidence="1">The sequence shown here is derived from an EMBL/GenBank/DDBJ whole genome shotgun (WGS) entry which is preliminary data.</text>
</comment>
<keyword evidence="2" id="KW-1185">Reference proteome</keyword>
<proteinExistence type="predicted"/>
<dbReference type="AlphaFoldDB" id="A0AAD5KDL4"/>